<comment type="similarity">
    <text evidence="1">Belongs to the DprA/Smf family.</text>
</comment>
<proteinExistence type="inferred from homology"/>
<sequence>MANRGLLDFIIGRIPGLKGEDAKKLSLEFDCERDLTLLSQRDLEARLGHKLGHAAWTMADICTMAGKDEAGAQQRGISTVGIRDGSYPPLLREIFDPPALLFYRGKLPASDKPMAAVVGTRRPSSGAAAQAYSLGRELGSAGFPVVSGLALGIDALAHRGNIEGGASTVAVLGSGLDNVYPSSNRGLARRILEAGGCLLSEYPPGTKPMRWNFPARNRIISALARGVVIVEAPERSGALITASFALEQGRDLWVASSGFNSLLGKGTAKLAEDGAKVIGSARDILDEWGFMNEIPADDAQGPALAGDLARSLNIKLC</sequence>
<dbReference type="NCBIfam" id="TIGR00732">
    <property type="entry name" value="dprA"/>
    <property type="match status" value="1"/>
</dbReference>
<dbReference type="KEGG" id="taz:TREAZ_0899"/>
<organism evidence="3 4">
    <name type="scientific">Leadbettera azotonutricia (strain ATCC BAA-888 / DSM 13862 / ZAS-9)</name>
    <name type="common">Treponema azotonutricium</name>
    <dbReference type="NCBI Taxonomy" id="545695"/>
    <lineage>
        <taxon>Bacteria</taxon>
        <taxon>Pseudomonadati</taxon>
        <taxon>Spirochaetota</taxon>
        <taxon>Spirochaetia</taxon>
        <taxon>Spirochaetales</taxon>
        <taxon>Breznakiellaceae</taxon>
        <taxon>Leadbettera</taxon>
    </lineage>
</organism>
<gene>
    <name evidence="3" type="ordered locus">TREAZ_0899</name>
</gene>
<reference evidence="4" key="1">
    <citation type="submission" date="2009-12" db="EMBL/GenBank/DDBJ databases">
        <title>Complete sequence of Treponema azotonutricium strain ZAS-9.</title>
        <authorList>
            <person name="Tetu S.G."/>
            <person name="Matson E."/>
            <person name="Ren Q."/>
            <person name="Seshadri R."/>
            <person name="Elbourne L."/>
            <person name="Hassan K.A."/>
            <person name="Durkin A."/>
            <person name="Radune D."/>
            <person name="Mohamoud Y."/>
            <person name="Shay R."/>
            <person name="Jin S."/>
            <person name="Zhang X."/>
            <person name="Lucey K."/>
            <person name="Ballor N.R."/>
            <person name="Ottesen E."/>
            <person name="Rosenthal R."/>
            <person name="Allen A."/>
            <person name="Leadbetter J.R."/>
            <person name="Paulsen I.T."/>
        </authorList>
    </citation>
    <scope>NUCLEOTIDE SEQUENCE [LARGE SCALE GENOMIC DNA]</scope>
    <source>
        <strain evidence="4">ATCC BAA-888 / DSM 13862 / ZAS-9</strain>
    </source>
</reference>
<accession>F5Y8Y4</accession>
<feature type="domain" description="Smf/DprA SLOG" evidence="2">
    <location>
        <begin position="80"/>
        <end position="288"/>
    </location>
</feature>
<dbReference type="STRING" id="545695.TREAZ_0899"/>
<name>F5Y8Y4_LEAAZ</name>
<dbReference type="PANTHER" id="PTHR43022:SF1">
    <property type="entry name" value="PROTEIN SMF"/>
    <property type="match status" value="1"/>
</dbReference>
<dbReference type="AlphaFoldDB" id="F5Y8Y4"/>
<dbReference type="eggNOG" id="COG0758">
    <property type="taxonomic scope" value="Bacteria"/>
</dbReference>
<dbReference type="Gene3D" id="3.40.50.450">
    <property type="match status" value="1"/>
</dbReference>
<dbReference type="Proteomes" id="UP000009222">
    <property type="component" value="Chromosome"/>
</dbReference>
<keyword evidence="4" id="KW-1185">Reference proteome</keyword>
<evidence type="ECO:0000313" key="3">
    <source>
        <dbReference type="EMBL" id="AEF82652.1"/>
    </source>
</evidence>
<protein>
    <submittedName>
        <fullName evidence="3">Smf protein</fullName>
    </submittedName>
</protein>
<evidence type="ECO:0000256" key="1">
    <source>
        <dbReference type="ARBA" id="ARBA00006525"/>
    </source>
</evidence>
<dbReference type="InterPro" id="IPR057666">
    <property type="entry name" value="DrpA_SLOG"/>
</dbReference>
<dbReference type="InParanoid" id="F5Y8Y4"/>
<evidence type="ECO:0000313" key="4">
    <source>
        <dbReference type="Proteomes" id="UP000009222"/>
    </source>
</evidence>
<dbReference type="PANTHER" id="PTHR43022">
    <property type="entry name" value="PROTEIN SMF"/>
    <property type="match status" value="1"/>
</dbReference>
<dbReference type="OrthoDB" id="9785707at2"/>
<dbReference type="RefSeq" id="WP_015711081.1">
    <property type="nucleotide sequence ID" value="NC_015577.1"/>
</dbReference>
<evidence type="ECO:0000259" key="2">
    <source>
        <dbReference type="Pfam" id="PF02481"/>
    </source>
</evidence>
<dbReference type="HOGENOM" id="CLU_029601_3_1_12"/>
<reference evidence="3 4" key="2">
    <citation type="journal article" date="2011" name="ISME J.">
        <title>RNA-seq reveals cooperative metabolic interactions between two termite-gut spirochete species in co-culture.</title>
        <authorList>
            <person name="Rosenthal A.Z."/>
            <person name="Matson E.G."/>
            <person name="Eldar A."/>
            <person name="Leadbetter J.R."/>
        </authorList>
    </citation>
    <scope>NUCLEOTIDE SEQUENCE [LARGE SCALE GENOMIC DNA]</scope>
    <source>
        <strain evidence="4">ATCC BAA-888 / DSM 13862 / ZAS-9</strain>
    </source>
</reference>
<dbReference type="SUPFAM" id="SSF102405">
    <property type="entry name" value="MCP/YpsA-like"/>
    <property type="match status" value="1"/>
</dbReference>
<dbReference type="GO" id="GO:0009294">
    <property type="term" value="P:DNA-mediated transformation"/>
    <property type="evidence" value="ECO:0007669"/>
    <property type="project" value="InterPro"/>
</dbReference>
<dbReference type="FunCoup" id="F5Y8Y4">
    <property type="interactions" value="281"/>
</dbReference>
<dbReference type="Pfam" id="PF02481">
    <property type="entry name" value="DNA_processg_A"/>
    <property type="match status" value="1"/>
</dbReference>
<dbReference type="InterPro" id="IPR003488">
    <property type="entry name" value="DprA"/>
</dbReference>
<dbReference type="EMBL" id="CP001841">
    <property type="protein sequence ID" value="AEF82652.1"/>
    <property type="molecule type" value="Genomic_DNA"/>
</dbReference>